<evidence type="ECO:0000313" key="2">
    <source>
        <dbReference type="EMBL" id="KAK4547011.1"/>
    </source>
</evidence>
<evidence type="ECO:0000256" key="1">
    <source>
        <dbReference type="SAM" id="MobiDB-lite"/>
    </source>
</evidence>
<feature type="compositionally biased region" description="Pro residues" evidence="1">
    <location>
        <begin position="88"/>
        <end position="100"/>
    </location>
</feature>
<keyword evidence="3" id="KW-1185">Reference proteome</keyword>
<proteinExistence type="predicted"/>
<protein>
    <submittedName>
        <fullName evidence="2">Uncharacterized protein</fullName>
    </submittedName>
</protein>
<reference evidence="2 3" key="1">
    <citation type="submission" date="2021-11" db="EMBL/GenBank/DDBJ databases">
        <title>Black yeast isolated from Biological Soil Crust.</title>
        <authorList>
            <person name="Kurbessoian T."/>
        </authorList>
    </citation>
    <scope>NUCLEOTIDE SEQUENCE [LARGE SCALE GENOMIC DNA]</scope>
    <source>
        <strain evidence="2 3">CCFEE 5522</strain>
    </source>
</reference>
<comment type="caution">
    <text evidence="2">The sequence shown here is derived from an EMBL/GenBank/DDBJ whole genome shotgun (WGS) entry which is preliminary data.</text>
</comment>
<gene>
    <name evidence="2" type="ORF">LTR36_001231</name>
</gene>
<feature type="region of interest" description="Disordered" evidence="1">
    <location>
        <begin position="206"/>
        <end position="290"/>
    </location>
</feature>
<dbReference type="AlphaFoldDB" id="A0AAV9JPS6"/>
<sequence>MTTNSPPPPPLLCCFDQLDYDGHFTAFLSFARTHSSGVPAGRQATLKPIGSFAYLFTLVRYAADGDTVEDPRGDAANPRYFFAHTSAPHPPPPPPPPPSPCRQEDSAANNGGPSFGGAFAAAAAAAVPPPDSFVEILWTDFVQRRAEDRRLLAERKYRCAGDHDGGGWYGVLLSEVVVEHVETQWIPPDWAKLGRERQLEMERLRMGAKDEGVGEGPGLEARDPEGAQGGGPLEGEGEGRSGLEDAGDGHGEEHVTEDCGRDGAFGTDGLEGMRRTRSGLWEEEEETTSR</sequence>
<evidence type="ECO:0000313" key="3">
    <source>
        <dbReference type="Proteomes" id="UP001324427"/>
    </source>
</evidence>
<dbReference type="Proteomes" id="UP001324427">
    <property type="component" value="Unassembled WGS sequence"/>
</dbReference>
<accession>A0AAV9JPS6</accession>
<organism evidence="2 3">
    <name type="scientific">Oleoguttula mirabilis</name>
    <dbReference type="NCBI Taxonomy" id="1507867"/>
    <lineage>
        <taxon>Eukaryota</taxon>
        <taxon>Fungi</taxon>
        <taxon>Dikarya</taxon>
        <taxon>Ascomycota</taxon>
        <taxon>Pezizomycotina</taxon>
        <taxon>Dothideomycetes</taxon>
        <taxon>Dothideomycetidae</taxon>
        <taxon>Mycosphaerellales</taxon>
        <taxon>Teratosphaeriaceae</taxon>
        <taxon>Oleoguttula</taxon>
    </lineage>
</organism>
<feature type="region of interest" description="Disordered" evidence="1">
    <location>
        <begin position="69"/>
        <end position="114"/>
    </location>
</feature>
<feature type="compositionally biased region" description="Acidic residues" evidence="1">
    <location>
        <begin position="281"/>
        <end position="290"/>
    </location>
</feature>
<feature type="compositionally biased region" description="Basic and acidic residues" evidence="1">
    <location>
        <begin position="237"/>
        <end position="261"/>
    </location>
</feature>
<name>A0AAV9JPS6_9PEZI</name>
<dbReference type="EMBL" id="JAVFHQ010000012">
    <property type="protein sequence ID" value="KAK4547011.1"/>
    <property type="molecule type" value="Genomic_DNA"/>
</dbReference>